<evidence type="ECO:0000256" key="1">
    <source>
        <dbReference type="ARBA" id="ARBA00004651"/>
    </source>
</evidence>
<feature type="transmembrane region" description="Helical" evidence="9">
    <location>
        <begin position="428"/>
        <end position="454"/>
    </location>
</feature>
<dbReference type="InterPro" id="IPR045018">
    <property type="entry name" value="Azg-like"/>
</dbReference>
<feature type="transmembrane region" description="Helical" evidence="9">
    <location>
        <begin position="130"/>
        <end position="147"/>
    </location>
</feature>
<feature type="transmembrane region" description="Helical" evidence="9">
    <location>
        <begin position="399"/>
        <end position="416"/>
    </location>
</feature>
<organism evidence="10 11">
    <name type="scientific">Liquorilactobacillus oeni DSM 19972</name>
    <dbReference type="NCBI Taxonomy" id="1423777"/>
    <lineage>
        <taxon>Bacteria</taxon>
        <taxon>Bacillati</taxon>
        <taxon>Bacillota</taxon>
        <taxon>Bacilli</taxon>
        <taxon>Lactobacillales</taxon>
        <taxon>Lactobacillaceae</taxon>
        <taxon>Liquorilactobacillus</taxon>
    </lineage>
</organism>
<feature type="transmembrane region" description="Helical" evidence="9">
    <location>
        <begin position="335"/>
        <end position="357"/>
    </location>
</feature>
<evidence type="ECO:0000256" key="3">
    <source>
        <dbReference type="ARBA" id="ARBA00022448"/>
    </source>
</evidence>
<name>A0A0R1M6Z7_9LACO</name>
<keyword evidence="7 8" id="KW-0472">Membrane</keyword>
<gene>
    <name evidence="10" type="ORF">FD46_GL000110</name>
</gene>
<dbReference type="RefSeq" id="WP_057896982.1">
    <property type="nucleotide sequence ID" value="NZ_AZEH01000042.1"/>
</dbReference>
<evidence type="ECO:0000256" key="7">
    <source>
        <dbReference type="ARBA" id="ARBA00023136"/>
    </source>
</evidence>
<dbReference type="GO" id="GO:0005345">
    <property type="term" value="F:purine nucleobase transmembrane transporter activity"/>
    <property type="evidence" value="ECO:0007669"/>
    <property type="project" value="TreeGrafter"/>
</dbReference>
<keyword evidence="4 8" id="KW-1003">Cell membrane</keyword>
<keyword evidence="11" id="KW-1185">Reference proteome</keyword>
<evidence type="ECO:0000256" key="6">
    <source>
        <dbReference type="ARBA" id="ARBA00022989"/>
    </source>
</evidence>
<evidence type="ECO:0000256" key="2">
    <source>
        <dbReference type="ARBA" id="ARBA00005697"/>
    </source>
</evidence>
<dbReference type="OrthoDB" id="9808458at2"/>
<proteinExistence type="inferred from homology"/>
<dbReference type="InterPro" id="IPR006043">
    <property type="entry name" value="NCS2"/>
</dbReference>
<evidence type="ECO:0000313" key="11">
    <source>
        <dbReference type="Proteomes" id="UP000051686"/>
    </source>
</evidence>
<feature type="transmembrane region" description="Helical" evidence="9">
    <location>
        <begin position="47"/>
        <end position="68"/>
    </location>
</feature>
<dbReference type="STRING" id="1423777.FD46_GL000110"/>
<dbReference type="PANTHER" id="PTHR43337">
    <property type="entry name" value="XANTHINE/URACIL PERMEASE C887.17-RELATED"/>
    <property type="match status" value="1"/>
</dbReference>
<dbReference type="AlphaFoldDB" id="A0A0R1M6Z7"/>
<evidence type="ECO:0000256" key="4">
    <source>
        <dbReference type="ARBA" id="ARBA00022475"/>
    </source>
</evidence>
<feature type="transmembrane region" description="Helical" evidence="9">
    <location>
        <begin position="100"/>
        <end position="118"/>
    </location>
</feature>
<evidence type="ECO:0000313" key="10">
    <source>
        <dbReference type="EMBL" id="KRL03943.1"/>
    </source>
</evidence>
<keyword evidence="3 8" id="KW-0813">Transport</keyword>
<accession>A0A0R1M6Z7</accession>
<sequence length="486" mass="51583">MKRFFKLEENGTNMTTEVIAGLTTFFAMSYILFVAPNILGSTGMPTQAIFLATIISSVVSTLIMALFANVPYVQAPGLGLATFFAYTVVLQLGFSWQQALALVFLCGIINVIVTVTKIRRLIIKSIPEVLQHAIGGGIGIFVAYIGIKNAGFLKFITDKSGILSINGNAYNAATTHYKGGVSSFVSNSSVTPSLINFNQAAPLIALVGLILMIFLVVKNFRAAILVGIIITTLIGIPFGVTHLELASGNSLGSSFVDLKTTMGAAFGPKGMGSLFDEPGRVLLGVMTIFAFSLTDIFDTIGTFIGTGKRTGIFSKEDEKEFFNGHGFKSKMDRSLFSDAIGSVISAIFGTSNVTTFVESASGISVGGRTGLTSLTAAAMFAVSSLLAPVIAIIPDAATAPALIVVGIMMMASFKNIDWSNLEDAVPAFFASVFMAICYSISYGIAAGFIFFIAVKIAKNKFKEVHPMMIVCTLLFVLNFIVLALIE</sequence>
<feature type="transmembrane region" description="Helical" evidence="9">
    <location>
        <begin position="466"/>
        <end position="485"/>
    </location>
</feature>
<feature type="transmembrane region" description="Helical" evidence="9">
    <location>
        <begin position="369"/>
        <end position="392"/>
    </location>
</feature>
<comment type="subcellular location">
    <subcellularLocation>
        <location evidence="1 8">Cell membrane</location>
        <topology evidence="1 8">Multi-pass membrane protein</topology>
    </subcellularLocation>
</comment>
<evidence type="ECO:0000256" key="9">
    <source>
        <dbReference type="SAM" id="Phobius"/>
    </source>
</evidence>
<comment type="similarity">
    <text evidence="2 8">Belongs to the nucleobase:cation symporter-2 (NCS2) (TC 2.A.40) family. Azg-like subfamily.</text>
</comment>
<feature type="transmembrane region" description="Helical" evidence="9">
    <location>
        <begin position="200"/>
        <end position="217"/>
    </location>
</feature>
<dbReference type="EMBL" id="AZEH01000042">
    <property type="protein sequence ID" value="KRL03943.1"/>
    <property type="molecule type" value="Genomic_DNA"/>
</dbReference>
<reference evidence="10 11" key="1">
    <citation type="journal article" date="2015" name="Genome Announc.">
        <title>Expanding the biotechnology potential of lactobacilli through comparative genomics of 213 strains and associated genera.</title>
        <authorList>
            <person name="Sun Z."/>
            <person name="Harris H.M."/>
            <person name="McCann A."/>
            <person name="Guo C."/>
            <person name="Argimon S."/>
            <person name="Zhang W."/>
            <person name="Yang X."/>
            <person name="Jeffery I.B."/>
            <person name="Cooney J.C."/>
            <person name="Kagawa T.F."/>
            <person name="Liu W."/>
            <person name="Song Y."/>
            <person name="Salvetti E."/>
            <person name="Wrobel A."/>
            <person name="Rasinkangas P."/>
            <person name="Parkhill J."/>
            <person name="Rea M.C."/>
            <person name="O'Sullivan O."/>
            <person name="Ritari J."/>
            <person name="Douillard F.P."/>
            <person name="Paul Ross R."/>
            <person name="Yang R."/>
            <person name="Briner A.E."/>
            <person name="Felis G.E."/>
            <person name="de Vos W.M."/>
            <person name="Barrangou R."/>
            <person name="Klaenhammer T.R."/>
            <person name="Caufield P.W."/>
            <person name="Cui Y."/>
            <person name="Zhang H."/>
            <person name="O'Toole P.W."/>
        </authorList>
    </citation>
    <scope>NUCLEOTIDE SEQUENCE [LARGE SCALE GENOMIC DNA]</scope>
    <source>
        <strain evidence="10 11">DSM 19972</strain>
    </source>
</reference>
<dbReference type="PANTHER" id="PTHR43337:SF1">
    <property type="entry name" value="XANTHINE_URACIL PERMEASE C887.17-RELATED"/>
    <property type="match status" value="1"/>
</dbReference>
<dbReference type="PATRIC" id="fig|1423777.3.peg.114"/>
<feature type="transmembrane region" description="Helical" evidence="9">
    <location>
        <begin position="281"/>
        <end position="305"/>
    </location>
</feature>
<dbReference type="PIRSF" id="PIRSF005353">
    <property type="entry name" value="PbuG"/>
    <property type="match status" value="1"/>
</dbReference>
<protein>
    <submittedName>
        <fullName evidence="10">Xanthine uracil vitamin C permease</fullName>
    </submittedName>
</protein>
<evidence type="ECO:0000256" key="5">
    <source>
        <dbReference type="ARBA" id="ARBA00022692"/>
    </source>
</evidence>
<feature type="transmembrane region" description="Helical" evidence="9">
    <location>
        <begin position="12"/>
        <end position="35"/>
    </location>
</feature>
<dbReference type="GO" id="GO:0005886">
    <property type="term" value="C:plasma membrane"/>
    <property type="evidence" value="ECO:0007669"/>
    <property type="project" value="UniProtKB-SubCell"/>
</dbReference>
<feature type="transmembrane region" description="Helical" evidence="9">
    <location>
        <begin position="224"/>
        <end position="243"/>
    </location>
</feature>
<keyword evidence="6 8" id="KW-1133">Transmembrane helix</keyword>
<comment type="caution">
    <text evidence="10">The sequence shown here is derived from an EMBL/GenBank/DDBJ whole genome shotgun (WGS) entry which is preliminary data.</text>
</comment>
<dbReference type="Pfam" id="PF00860">
    <property type="entry name" value="Xan_ur_permease"/>
    <property type="match status" value="2"/>
</dbReference>
<keyword evidence="5 8" id="KW-0812">Transmembrane</keyword>
<feature type="transmembrane region" description="Helical" evidence="9">
    <location>
        <begin position="75"/>
        <end position="94"/>
    </location>
</feature>
<dbReference type="Proteomes" id="UP000051686">
    <property type="component" value="Unassembled WGS sequence"/>
</dbReference>
<evidence type="ECO:0000256" key="8">
    <source>
        <dbReference type="PIRNR" id="PIRNR005353"/>
    </source>
</evidence>
<dbReference type="InterPro" id="IPR026033">
    <property type="entry name" value="Azg-like_bact_archaea"/>
</dbReference>